<evidence type="ECO:0000313" key="8">
    <source>
        <dbReference type="Proteomes" id="UP000293360"/>
    </source>
</evidence>
<evidence type="ECO:0000256" key="2">
    <source>
        <dbReference type="ARBA" id="ARBA00009824"/>
    </source>
</evidence>
<organism evidence="7 8">
    <name type="scientific">Monosporascus ibericus</name>
    <dbReference type="NCBI Taxonomy" id="155417"/>
    <lineage>
        <taxon>Eukaryota</taxon>
        <taxon>Fungi</taxon>
        <taxon>Dikarya</taxon>
        <taxon>Ascomycota</taxon>
        <taxon>Pezizomycotina</taxon>
        <taxon>Sordariomycetes</taxon>
        <taxon>Xylariomycetidae</taxon>
        <taxon>Xylariales</taxon>
        <taxon>Xylariales incertae sedis</taxon>
        <taxon>Monosporascus</taxon>
    </lineage>
</organism>
<dbReference type="PANTHER" id="PTHR17920:SF22">
    <property type="entry name" value="DUF726 DOMAIN PROTEIN (AFU_ORTHOLOGUE AFUA_2G12860)"/>
    <property type="match status" value="1"/>
</dbReference>
<evidence type="ECO:0000256" key="4">
    <source>
        <dbReference type="ARBA" id="ARBA00022989"/>
    </source>
</evidence>
<feature type="compositionally biased region" description="Gly residues" evidence="6">
    <location>
        <begin position="200"/>
        <end position="213"/>
    </location>
</feature>
<evidence type="ECO:0000256" key="6">
    <source>
        <dbReference type="SAM" id="MobiDB-lite"/>
    </source>
</evidence>
<name>A0A4Q4SYZ6_9PEZI</name>
<protein>
    <recommendedName>
        <fullName evidence="9">DUF726 domain-containing protein</fullName>
    </recommendedName>
</protein>
<sequence>MSLSSSPGSSGDESSIIMGRNSNLGRGAFPRRVELDVAAIMNVEQKNSLQVLIDNIIDDMQKDLCAIFDNLGTDRSPSEEGIKPPKATFNLIPNPRSAKYSHLYSGKDNGTDETQDAKVVLPEPIMPPAPTLPPAYTLPPSQPLLTIPKSAEEASLMSGKTENEILSDSLSELKKDLLVYFGKWRGSVQRRVSDMTIKGNGTGGVPAGQGPQQGPGIARPKNKPNQGRAAIKQGGTDPATLASNNAMARQYPATLSSLGNLPKEKRAMILHCIMLLLLGLEHYFSCSRRLLLHLATALQVPAHVLAQDEARIAGGLSQIVKGITSDEIIQKRAEEGKSSRRNKAGSTSSTATGSTVSLAPALFAAGIGTVFGGAFGLGPATTAALLGSMADSTVTVGTLFGLYGGRPGGKTMESFLKDIPDFGMLPVHGSIKSDLVGPKDLPPEDRRMRVTICVNGWLTQESENVTAPWQFVGSQNEVYALRYEAEVMDKVGSSLDTVMKSAAWSLAKKEVASRTGNEHPSVPSDQQLNGFPVFASLNQALWPMGLLKISKLVENPWCVGMVRAEKTGLVLADALMNKLQGERGVTLIGYSLGARVIYACLMYLAEKRAFGLVENVVMMGAPCPTEMRAWGAMRSAVTGRLVNVYSKNDYMLGFLYRSSSWHYGVAGLQKVQGVPGVENLNETGIIHSHDHYRYLIGGILKKLSWEDISYAQIAKDEERLAQLVTQQERLDGERGQAAQADATDPDKPTQKAQESSKHKENRKGVGRKGGRK</sequence>
<comment type="similarity">
    <text evidence="2">Belongs to the TMCO4 family.</text>
</comment>
<accession>A0A4Q4SYZ6</accession>
<reference evidence="7 8" key="1">
    <citation type="submission" date="2018-06" db="EMBL/GenBank/DDBJ databases">
        <title>Complete Genomes of Monosporascus.</title>
        <authorList>
            <person name="Robinson A.J."/>
            <person name="Natvig D.O."/>
        </authorList>
    </citation>
    <scope>NUCLEOTIDE SEQUENCE [LARGE SCALE GENOMIC DNA]</scope>
    <source>
        <strain evidence="7 8">CBS 110550</strain>
    </source>
</reference>
<feature type="compositionally biased region" description="Low complexity" evidence="6">
    <location>
        <begin position="344"/>
        <end position="353"/>
    </location>
</feature>
<dbReference type="InterPro" id="IPR029058">
    <property type="entry name" value="AB_hydrolase_fold"/>
</dbReference>
<evidence type="ECO:0000313" key="7">
    <source>
        <dbReference type="EMBL" id="RYO94219.1"/>
    </source>
</evidence>
<dbReference type="Proteomes" id="UP000293360">
    <property type="component" value="Unassembled WGS sequence"/>
</dbReference>
<proteinExistence type="inferred from homology"/>
<dbReference type="AlphaFoldDB" id="A0A4Q4SYZ6"/>
<feature type="compositionally biased region" description="Basic residues" evidence="6">
    <location>
        <begin position="759"/>
        <end position="772"/>
    </location>
</feature>
<keyword evidence="8" id="KW-1185">Reference proteome</keyword>
<feature type="region of interest" description="Disordered" evidence="6">
    <location>
        <begin position="725"/>
        <end position="772"/>
    </location>
</feature>
<dbReference type="OrthoDB" id="277931at2759"/>
<dbReference type="InterPro" id="IPR007941">
    <property type="entry name" value="DUF726"/>
</dbReference>
<feature type="region of interest" description="Disordered" evidence="6">
    <location>
        <begin position="198"/>
        <end position="237"/>
    </location>
</feature>
<dbReference type="Pfam" id="PF05277">
    <property type="entry name" value="DUF726"/>
    <property type="match status" value="1"/>
</dbReference>
<evidence type="ECO:0000256" key="3">
    <source>
        <dbReference type="ARBA" id="ARBA00022692"/>
    </source>
</evidence>
<comment type="caution">
    <text evidence="7">The sequence shown here is derived from an EMBL/GenBank/DDBJ whole genome shotgun (WGS) entry which is preliminary data.</text>
</comment>
<evidence type="ECO:0000256" key="5">
    <source>
        <dbReference type="ARBA" id="ARBA00023136"/>
    </source>
</evidence>
<feature type="compositionally biased region" description="Low complexity" evidence="6">
    <location>
        <begin position="1"/>
        <end position="15"/>
    </location>
</feature>
<keyword evidence="3" id="KW-0812">Transmembrane</keyword>
<feature type="region of interest" description="Disordered" evidence="6">
    <location>
        <begin position="1"/>
        <end position="23"/>
    </location>
</feature>
<dbReference type="PANTHER" id="PTHR17920">
    <property type="entry name" value="TRANSMEMBRANE AND COILED-COIL DOMAIN-CONTAINING PROTEIN 4 TMCO4"/>
    <property type="match status" value="1"/>
</dbReference>
<feature type="compositionally biased region" description="Basic and acidic residues" evidence="6">
    <location>
        <begin position="744"/>
        <end position="758"/>
    </location>
</feature>
<keyword evidence="5" id="KW-0472">Membrane</keyword>
<dbReference type="SUPFAM" id="SSF53474">
    <property type="entry name" value="alpha/beta-Hydrolases"/>
    <property type="match status" value="1"/>
</dbReference>
<feature type="region of interest" description="Disordered" evidence="6">
    <location>
        <begin position="333"/>
        <end position="353"/>
    </location>
</feature>
<comment type="subcellular location">
    <subcellularLocation>
        <location evidence="1">Membrane</location>
        <topology evidence="1">Multi-pass membrane protein</topology>
    </subcellularLocation>
</comment>
<dbReference type="GO" id="GO:0016020">
    <property type="term" value="C:membrane"/>
    <property type="evidence" value="ECO:0007669"/>
    <property type="project" value="UniProtKB-SubCell"/>
</dbReference>
<evidence type="ECO:0000256" key="1">
    <source>
        <dbReference type="ARBA" id="ARBA00004141"/>
    </source>
</evidence>
<keyword evidence="4" id="KW-1133">Transmembrane helix</keyword>
<evidence type="ECO:0008006" key="9">
    <source>
        <dbReference type="Google" id="ProtNLM"/>
    </source>
</evidence>
<dbReference type="EMBL" id="QJNU01000571">
    <property type="protein sequence ID" value="RYO94219.1"/>
    <property type="molecule type" value="Genomic_DNA"/>
</dbReference>
<gene>
    <name evidence="7" type="ORF">DL764_007877</name>
</gene>